<evidence type="ECO:0000313" key="2">
    <source>
        <dbReference type="Proteomes" id="UP000215005"/>
    </source>
</evidence>
<evidence type="ECO:0000313" key="1">
    <source>
        <dbReference type="EMBL" id="ASU85036.1"/>
    </source>
</evidence>
<dbReference type="Proteomes" id="UP000215005">
    <property type="component" value="Chromosome"/>
</dbReference>
<dbReference type="KEGG" id="ngv:CDO52_21560"/>
<sequence length="178" mass="20670">MSISGVTYCQNWSTKLKGPGRPLTESAARRRWDKGDAFTAVIPPLEADGQPTLVTVCWRNNYLETVFLDRFGRQTTAYEFHRVDDEHLFLERVWLHRYPSDDPSLGLNGADRIEWILYHAEDRMTHHITDKTEHFKEKVEYSDIDFTPNWEQLPEFGDWASVARYERKQPPIGGAGGQ</sequence>
<dbReference type="AlphaFoldDB" id="A0A223SAG1"/>
<proteinExistence type="predicted"/>
<gene>
    <name evidence="1" type="ORF">CDO52_21560</name>
</gene>
<name>A0A223SAG1_9ACTN</name>
<dbReference type="RefSeq" id="WP_017619808.1">
    <property type="nucleotide sequence ID" value="NZ_ANBG01000267.1"/>
</dbReference>
<dbReference type="EMBL" id="CP022753">
    <property type="protein sequence ID" value="ASU85036.1"/>
    <property type="molecule type" value="Genomic_DNA"/>
</dbReference>
<protein>
    <submittedName>
        <fullName evidence="1">Uncharacterized protein</fullName>
    </submittedName>
</protein>
<reference evidence="1 2" key="1">
    <citation type="submission" date="2017-08" db="EMBL/GenBank/DDBJ databases">
        <title>The complete genome sequence of Nocardiopsis gilva YIM 90087.</title>
        <authorList>
            <person name="Yin M."/>
            <person name="Tang S."/>
        </authorList>
    </citation>
    <scope>NUCLEOTIDE SEQUENCE [LARGE SCALE GENOMIC DNA]</scope>
    <source>
        <strain evidence="1 2">YIM 90087</strain>
    </source>
</reference>
<keyword evidence="2" id="KW-1185">Reference proteome</keyword>
<accession>A0A223SAG1</accession>
<dbReference type="OrthoDB" id="9789980at2"/>
<organism evidence="1 2">
    <name type="scientific">Nocardiopsis gilva YIM 90087</name>
    <dbReference type="NCBI Taxonomy" id="1235441"/>
    <lineage>
        <taxon>Bacteria</taxon>
        <taxon>Bacillati</taxon>
        <taxon>Actinomycetota</taxon>
        <taxon>Actinomycetes</taxon>
        <taxon>Streptosporangiales</taxon>
        <taxon>Nocardiopsidaceae</taxon>
        <taxon>Nocardiopsis</taxon>
    </lineage>
</organism>